<proteinExistence type="inferred from homology"/>
<evidence type="ECO:0000256" key="7">
    <source>
        <dbReference type="RuleBase" id="RU365009"/>
    </source>
</evidence>
<evidence type="ECO:0000256" key="1">
    <source>
        <dbReference type="ARBA" id="ARBA00004191"/>
    </source>
</evidence>
<dbReference type="EMBL" id="JARKIB010000030">
    <property type="protein sequence ID" value="KAJ7763399.1"/>
    <property type="molecule type" value="Genomic_DNA"/>
</dbReference>
<keyword evidence="4 7" id="KW-0964">Secreted</keyword>
<evidence type="ECO:0000256" key="3">
    <source>
        <dbReference type="ARBA" id="ARBA00022512"/>
    </source>
</evidence>
<comment type="subcellular location">
    <subcellularLocation>
        <location evidence="1 7">Secreted</location>
        <location evidence="1 7">Cell wall</location>
    </subcellularLocation>
</comment>
<sequence>MSLKLSVSFVFLLVSLAAAQAGDPLCCKNVVPASSSQAQEFLDLTGIFLTDYNIEIGLECYPSNAGVCGGGTTLVGCTQPATQPIYGVACIET</sequence>
<organism evidence="8 9">
    <name type="scientific">Mycena metata</name>
    <dbReference type="NCBI Taxonomy" id="1033252"/>
    <lineage>
        <taxon>Eukaryota</taxon>
        <taxon>Fungi</taxon>
        <taxon>Dikarya</taxon>
        <taxon>Basidiomycota</taxon>
        <taxon>Agaricomycotina</taxon>
        <taxon>Agaricomycetes</taxon>
        <taxon>Agaricomycetidae</taxon>
        <taxon>Agaricales</taxon>
        <taxon>Marasmiineae</taxon>
        <taxon>Mycenaceae</taxon>
        <taxon>Mycena</taxon>
    </lineage>
</organism>
<keyword evidence="9" id="KW-1185">Reference proteome</keyword>
<protein>
    <recommendedName>
        <fullName evidence="7">Hydrophobin</fullName>
    </recommendedName>
</protein>
<dbReference type="Proteomes" id="UP001215598">
    <property type="component" value="Unassembled WGS sequence"/>
</dbReference>
<feature type="chain" id="PRO_5041770842" description="Hydrophobin" evidence="7">
    <location>
        <begin position="22"/>
        <end position="93"/>
    </location>
</feature>
<comment type="similarity">
    <text evidence="2 7">Belongs to the fungal hydrophobin family.</text>
</comment>
<evidence type="ECO:0000256" key="6">
    <source>
        <dbReference type="ARBA" id="ARBA00093546"/>
    </source>
</evidence>
<reference evidence="8" key="1">
    <citation type="submission" date="2023-03" db="EMBL/GenBank/DDBJ databases">
        <title>Massive genome expansion in bonnet fungi (Mycena s.s.) driven by repeated elements and novel gene families across ecological guilds.</title>
        <authorList>
            <consortium name="Lawrence Berkeley National Laboratory"/>
            <person name="Harder C.B."/>
            <person name="Miyauchi S."/>
            <person name="Viragh M."/>
            <person name="Kuo A."/>
            <person name="Thoen E."/>
            <person name="Andreopoulos B."/>
            <person name="Lu D."/>
            <person name="Skrede I."/>
            <person name="Drula E."/>
            <person name="Henrissat B."/>
            <person name="Morin E."/>
            <person name="Kohler A."/>
            <person name="Barry K."/>
            <person name="LaButti K."/>
            <person name="Morin E."/>
            <person name="Salamov A."/>
            <person name="Lipzen A."/>
            <person name="Mereny Z."/>
            <person name="Hegedus B."/>
            <person name="Baldrian P."/>
            <person name="Stursova M."/>
            <person name="Weitz H."/>
            <person name="Taylor A."/>
            <person name="Grigoriev I.V."/>
            <person name="Nagy L.G."/>
            <person name="Martin F."/>
            <person name="Kauserud H."/>
        </authorList>
    </citation>
    <scope>NUCLEOTIDE SEQUENCE</scope>
    <source>
        <strain evidence="8">CBHHK182m</strain>
    </source>
</reference>
<keyword evidence="7" id="KW-0732">Signal</keyword>
<dbReference type="InterPro" id="IPR001338">
    <property type="entry name" value="Class_I_Hydrophobin"/>
</dbReference>
<keyword evidence="5 7" id="KW-1015">Disulfide bond</keyword>
<evidence type="ECO:0000313" key="9">
    <source>
        <dbReference type="Proteomes" id="UP001215598"/>
    </source>
</evidence>
<dbReference type="AlphaFoldDB" id="A0AAD7JIS7"/>
<evidence type="ECO:0000256" key="5">
    <source>
        <dbReference type="ARBA" id="ARBA00023157"/>
    </source>
</evidence>
<evidence type="ECO:0000256" key="4">
    <source>
        <dbReference type="ARBA" id="ARBA00022525"/>
    </source>
</evidence>
<evidence type="ECO:0000313" key="8">
    <source>
        <dbReference type="EMBL" id="KAJ7763399.1"/>
    </source>
</evidence>
<keyword evidence="3 7" id="KW-0134">Cell wall</keyword>
<comment type="subunit">
    <text evidence="6">Self-assembles to form functional amyloid fibrils called rodlets. Self-assembly into fibrillar rodlets occurs spontaneously at hydrophobic:hydrophilic interfaces and the rodlets further associate laterally to form amphipathic monolayers.</text>
</comment>
<name>A0AAD7JIS7_9AGAR</name>
<dbReference type="CDD" id="cd23507">
    <property type="entry name" value="hydrophobin_I"/>
    <property type="match status" value="1"/>
</dbReference>
<comment type="caution">
    <text evidence="8">The sequence shown here is derived from an EMBL/GenBank/DDBJ whole genome shotgun (WGS) entry which is preliminary data.</text>
</comment>
<evidence type="ECO:0000256" key="2">
    <source>
        <dbReference type="ARBA" id="ARBA00010446"/>
    </source>
</evidence>
<dbReference type="Pfam" id="PF01185">
    <property type="entry name" value="Hydrophobin"/>
    <property type="match status" value="1"/>
</dbReference>
<dbReference type="GO" id="GO:0009277">
    <property type="term" value="C:fungal-type cell wall"/>
    <property type="evidence" value="ECO:0007669"/>
    <property type="project" value="InterPro"/>
</dbReference>
<gene>
    <name evidence="8" type="ORF">B0H16DRAFT_1718631</name>
</gene>
<accession>A0AAD7JIS7</accession>
<dbReference type="GO" id="GO:0005199">
    <property type="term" value="F:structural constituent of cell wall"/>
    <property type="evidence" value="ECO:0007669"/>
    <property type="project" value="InterPro"/>
</dbReference>
<feature type="signal peptide" evidence="7">
    <location>
        <begin position="1"/>
        <end position="21"/>
    </location>
</feature>